<keyword evidence="1" id="KW-0255">Endonuclease</keyword>
<protein>
    <submittedName>
        <fullName evidence="1">Flap endonuclease family member</fullName>
    </submittedName>
</protein>
<proteinExistence type="predicted"/>
<organism evidence="1 2">
    <name type="scientific">Holotrichia oblita</name>
    <name type="common">Chafer beetle</name>
    <dbReference type="NCBI Taxonomy" id="644536"/>
    <lineage>
        <taxon>Eukaryota</taxon>
        <taxon>Metazoa</taxon>
        <taxon>Ecdysozoa</taxon>
        <taxon>Arthropoda</taxon>
        <taxon>Hexapoda</taxon>
        <taxon>Insecta</taxon>
        <taxon>Pterygota</taxon>
        <taxon>Neoptera</taxon>
        <taxon>Endopterygota</taxon>
        <taxon>Coleoptera</taxon>
        <taxon>Polyphaga</taxon>
        <taxon>Scarabaeiformia</taxon>
        <taxon>Scarabaeidae</taxon>
        <taxon>Melolonthinae</taxon>
        <taxon>Holotrichia</taxon>
    </lineage>
</organism>
<accession>A0ACB9TPJ5</accession>
<name>A0ACB9TPJ5_HOLOL</name>
<comment type="caution">
    <text evidence="1">The sequence shown here is derived from an EMBL/GenBank/DDBJ whole genome shotgun (WGS) entry which is preliminary data.</text>
</comment>
<dbReference type="Proteomes" id="UP001056778">
    <property type="component" value="Chromosome 2"/>
</dbReference>
<gene>
    <name evidence="1" type="ORF">MML48_2g00003195</name>
</gene>
<reference evidence="1" key="1">
    <citation type="submission" date="2022-04" db="EMBL/GenBank/DDBJ databases">
        <title>Chromosome-scale genome assembly of Holotrichia oblita Faldermann.</title>
        <authorList>
            <person name="Rongchong L."/>
        </authorList>
    </citation>
    <scope>NUCLEOTIDE SEQUENCE</scope>
    <source>
        <strain evidence="1">81SQS9</strain>
    </source>
</reference>
<evidence type="ECO:0000313" key="2">
    <source>
        <dbReference type="Proteomes" id="UP001056778"/>
    </source>
</evidence>
<sequence>MGIKDLWTILRPFGERKPLFELQGKTIAIDLSCWICEAQNISEYSIQPRMYLRNLYFRTCYLLLLGVNPVYVLEGSAPELKYKTIAARNALQFKGKKPKTEKTRKCKDRSQFNYTLRLCEELLKYMGIVCVKGKGEAEAMCAYLNEKKFVDGCITQDSDCFAYGAKTVYKNFSISQQGLHSANGGAIDEYNIDKLEINTGIGRYKIIALALMCGSDYCDGVFGVGKDSVLKLFDGIPDSDILKRLKSWKTNKDYYESLERHLSNHNICSLCGHIGKLLLHEKDVIRMLKTGCNQCDIPKGCKAAGDINKDRKTFVKNELNIRKKTLDLPNFPNQELIDEYLVNKESIPKLNIKWKQPNLIKFIEFTVKYLQWEEIYAFEKFFPVLTRWQLMKYNQKATDTGNMQDILDPDYIKKVRNPKGTPSYEIIWKINKDIHKDIIPQEQLETVTSDKLLSSIEPQHLVENAYPELVEKFKASKLKPKTTTKRQRKEPRNIKKKIKTKDVSDVLKQMHLENKNEPETQARISMYFQNKHSSTGYENHVDLDQSNFGDENDLDVSEIVDNILSYSQPDYIKENMQKIQSDALESSFFMKFSTDADLFEQTFTNYELLSSSEDSDLCE</sequence>
<keyword evidence="1" id="KW-0540">Nuclease</keyword>
<keyword evidence="2" id="KW-1185">Reference proteome</keyword>
<evidence type="ECO:0000313" key="1">
    <source>
        <dbReference type="EMBL" id="KAI4468786.1"/>
    </source>
</evidence>
<keyword evidence="1" id="KW-0378">Hydrolase</keyword>
<dbReference type="EMBL" id="CM043016">
    <property type="protein sequence ID" value="KAI4468786.1"/>
    <property type="molecule type" value="Genomic_DNA"/>
</dbReference>